<organism evidence="1 2">
    <name type="scientific">Actinocorallia aurantiaca</name>
    <dbReference type="NCBI Taxonomy" id="46204"/>
    <lineage>
        <taxon>Bacteria</taxon>
        <taxon>Bacillati</taxon>
        <taxon>Actinomycetota</taxon>
        <taxon>Actinomycetes</taxon>
        <taxon>Streptosporangiales</taxon>
        <taxon>Thermomonosporaceae</taxon>
        <taxon>Actinocorallia</taxon>
    </lineage>
</organism>
<name>A0ABN3UI42_9ACTN</name>
<proteinExistence type="predicted"/>
<keyword evidence="2" id="KW-1185">Reference proteome</keyword>
<evidence type="ECO:0000313" key="1">
    <source>
        <dbReference type="EMBL" id="GAA2732368.1"/>
    </source>
</evidence>
<comment type="caution">
    <text evidence="1">The sequence shown here is derived from an EMBL/GenBank/DDBJ whole genome shotgun (WGS) entry which is preliminary data.</text>
</comment>
<reference evidence="1 2" key="1">
    <citation type="journal article" date="2019" name="Int. J. Syst. Evol. Microbiol.">
        <title>The Global Catalogue of Microorganisms (GCM) 10K type strain sequencing project: providing services to taxonomists for standard genome sequencing and annotation.</title>
        <authorList>
            <consortium name="The Broad Institute Genomics Platform"/>
            <consortium name="The Broad Institute Genome Sequencing Center for Infectious Disease"/>
            <person name="Wu L."/>
            <person name="Ma J."/>
        </authorList>
    </citation>
    <scope>NUCLEOTIDE SEQUENCE [LARGE SCALE GENOMIC DNA]</scope>
    <source>
        <strain evidence="1 2">JCM 8201</strain>
    </source>
</reference>
<dbReference type="RefSeq" id="WP_344453290.1">
    <property type="nucleotide sequence ID" value="NZ_BAAATZ010000021.1"/>
</dbReference>
<evidence type="ECO:0000313" key="2">
    <source>
        <dbReference type="Proteomes" id="UP001501842"/>
    </source>
</evidence>
<dbReference type="EMBL" id="BAAATZ010000021">
    <property type="protein sequence ID" value="GAA2732368.1"/>
    <property type="molecule type" value="Genomic_DNA"/>
</dbReference>
<gene>
    <name evidence="1" type="ORF">GCM10010439_49950</name>
</gene>
<sequence length="580" mass="62317">MAEKWVETTVEGFEAWAAAKGGADLHGARILVELADLNRTAELDGALLREILLEDFPENVMAGPDDGPAVLDAARDLVAYLAEGGELDEARVRELNEVIDTVGPEFTAALEESSENDGNAAELFGRMMTADGVDLDDEAAIEAWVREFEALSDEEKVERTMRQFAADNVVPPVRLAPRAQLAEAARASSLLTGALELAAWIDGRALDEDALAEEDVKTAVQTLGLRSAAEDPEGENLELERLWRAVRHADLVEVEDGRAHRAESPDTGDEGVVLGLWVALFDGVVTREFDEGEALSPLEVCQGELPSVLLHLYENGTAAPLGELVSGLIEHVQDAYEIADAATLAQGLPQALSMELDGLARWGALTVADGEVSFTPLGVYAVRELLLADGYTAPLIGDLAEGSAAELVGGLVHHREETAEQEIGLWLEGRSAVDAAAGLLELMRDGHPAQRNIAAVVLQQVGQEAEQLIRDALDVPQTRPYAAVWLNTHGDEKTVPSEADLQWMFVDTLAGMVEAVGPHDAVQIALADSEVDNDLTALVEGVWRLDHPHVGEVLDAIGDHHHDKELAKIARKAAFKARSK</sequence>
<protein>
    <recommendedName>
        <fullName evidence="3">XPB/Ssl2-like helicase family protein</fullName>
    </recommendedName>
</protein>
<evidence type="ECO:0008006" key="3">
    <source>
        <dbReference type="Google" id="ProtNLM"/>
    </source>
</evidence>
<accession>A0ABN3UI42</accession>
<dbReference type="Proteomes" id="UP001501842">
    <property type="component" value="Unassembled WGS sequence"/>
</dbReference>